<dbReference type="EMBL" id="JAGMUV010000044">
    <property type="protein sequence ID" value="KAH7110670.1"/>
    <property type="molecule type" value="Genomic_DNA"/>
</dbReference>
<comment type="caution">
    <text evidence="8">The sequence shown here is derived from an EMBL/GenBank/DDBJ whole genome shotgun (WGS) entry which is preliminary data.</text>
</comment>
<evidence type="ECO:0000256" key="6">
    <source>
        <dbReference type="ARBA" id="ARBA00048348"/>
    </source>
</evidence>
<evidence type="ECO:0000256" key="2">
    <source>
        <dbReference type="ARBA" id="ARBA00012925"/>
    </source>
</evidence>
<evidence type="ECO:0000313" key="9">
    <source>
        <dbReference type="Proteomes" id="UP000738349"/>
    </source>
</evidence>
<protein>
    <recommendedName>
        <fullName evidence="2">carbonic anhydrase</fullName>
        <ecNumber evidence="2">4.2.1.1</ecNumber>
    </recommendedName>
</protein>
<dbReference type="GO" id="GO:0004089">
    <property type="term" value="F:carbonate dehydratase activity"/>
    <property type="evidence" value="ECO:0007669"/>
    <property type="project" value="UniProtKB-EC"/>
</dbReference>
<evidence type="ECO:0000256" key="5">
    <source>
        <dbReference type="ARBA" id="ARBA00023239"/>
    </source>
</evidence>
<dbReference type="Pfam" id="PF00194">
    <property type="entry name" value="Carb_anhydrase"/>
    <property type="match status" value="1"/>
</dbReference>
<dbReference type="Gene3D" id="3.10.200.10">
    <property type="entry name" value="Alpha carbonic anhydrase"/>
    <property type="match status" value="1"/>
</dbReference>
<comment type="similarity">
    <text evidence="1">Belongs to the alpha-carbonic anhydrase family.</text>
</comment>
<evidence type="ECO:0000259" key="7">
    <source>
        <dbReference type="PROSITE" id="PS51144"/>
    </source>
</evidence>
<feature type="domain" description="Alpha-carbonic anhydrase" evidence="7">
    <location>
        <begin position="6"/>
        <end position="146"/>
    </location>
</feature>
<dbReference type="OrthoDB" id="429145at2759"/>
<keyword evidence="5" id="KW-0456">Lyase</keyword>
<dbReference type="CDD" id="cd03124">
    <property type="entry name" value="alpha_CA_prokaryotic_like"/>
    <property type="match status" value="1"/>
</dbReference>
<dbReference type="InterPro" id="IPR036398">
    <property type="entry name" value="CA_dom_sf"/>
</dbReference>
<proteinExistence type="inferred from homology"/>
<gene>
    <name evidence="8" type="ORF">EDB81DRAFT_894629</name>
</gene>
<evidence type="ECO:0000256" key="4">
    <source>
        <dbReference type="ARBA" id="ARBA00022833"/>
    </source>
</evidence>
<dbReference type="InterPro" id="IPR023561">
    <property type="entry name" value="Carbonic_anhydrase_a-class"/>
</dbReference>
<keyword evidence="9" id="KW-1185">Reference proteome</keyword>
<evidence type="ECO:0000256" key="3">
    <source>
        <dbReference type="ARBA" id="ARBA00022723"/>
    </source>
</evidence>
<dbReference type="SUPFAM" id="SSF51069">
    <property type="entry name" value="Carbonic anhydrase"/>
    <property type="match status" value="1"/>
</dbReference>
<sequence length="146" mass="16203">MAKTRTDASFQGPANWSSLDSEANELCASGKRQSPIDILSGSPRIFPAMELALTVPDMARGAMFENLVTTVEVIAMEGTMSFDGVGYALKQFHFYLLSEHLDNGTSIAMEMHMVWENDKGEIAVIGTLIDLSDRCCRRKRHVYPLQ</sequence>
<dbReference type="EC" id="4.2.1.1" evidence="2"/>
<accession>A0A9P9CZQ1</accession>
<dbReference type="PROSITE" id="PS51144">
    <property type="entry name" value="ALPHA_CA_2"/>
    <property type="match status" value="1"/>
</dbReference>
<dbReference type="PANTHER" id="PTHR18952:SF265">
    <property type="entry name" value="CARBONIC ANHYDRASE"/>
    <property type="match status" value="1"/>
</dbReference>
<comment type="catalytic activity">
    <reaction evidence="6">
        <text>hydrogencarbonate + H(+) = CO2 + H2O</text>
        <dbReference type="Rhea" id="RHEA:10748"/>
        <dbReference type="ChEBI" id="CHEBI:15377"/>
        <dbReference type="ChEBI" id="CHEBI:15378"/>
        <dbReference type="ChEBI" id="CHEBI:16526"/>
        <dbReference type="ChEBI" id="CHEBI:17544"/>
        <dbReference type="EC" id="4.2.1.1"/>
    </reaction>
</comment>
<dbReference type="AlphaFoldDB" id="A0A9P9CZQ1"/>
<keyword evidence="4" id="KW-0862">Zinc</keyword>
<dbReference type="GO" id="GO:0008270">
    <property type="term" value="F:zinc ion binding"/>
    <property type="evidence" value="ECO:0007669"/>
    <property type="project" value="InterPro"/>
</dbReference>
<evidence type="ECO:0000313" key="8">
    <source>
        <dbReference type="EMBL" id="KAH7110670.1"/>
    </source>
</evidence>
<reference evidence="8" key="1">
    <citation type="journal article" date="2021" name="Nat. Commun.">
        <title>Genetic determinants of endophytism in the Arabidopsis root mycobiome.</title>
        <authorList>
            <person name="Mesny F."/>
            <person name="Miyauchi S."/>
            <person name="Thiergart T."/>
            <person name="Pickel B."/>
            <person name="Atanasova L."/>
            <person name="Karlsson M."/>
            <person name="Huettel B."/>
            <person name="Barry K.W."/>
            <person name="Haridas S."/>
            <person name="Chen C."/>
            <person name="Bauer D."/>
            <person name="Andreopoulos W."/>
            <person name="Pangilinan J."/>
            <person name="LaButti K."/>
            <person name="Riley R."/>
            <person name="Lipzen A."/>
            <person name="Clum A."/>
            <person name="Drula E."/>
            <person name="Henrissat B."/>
            <person name="Kohler A."/>
            <person name="Grigoriev I.V."/>
            <person name="Martin F.M."/>
            <person name="Hacquard S."/>
        </authorList>
    </citation>
    <scope>NUCLEOTIDE SEQUENCE</scope>
    <source>
        <strain evidence="8">MPI-CAGE-AT-0147</strain>
    </source>
</reference>
<dbReference type="SMART" id="SM01057">
    <property type="entry name" value="Carb_anhydrase"/>
    <property type="match status" value="1"/>
</dbReference>
<organism evidence="8 9">
    <name type="scientific">Dactylonectria macrodidyma</name>
    <dbReference type="NCBI Taxonomy" id="307937"/>
    <lineage>
        <taxon>Eukaryota</taxon>
        <taxon>Fungi</taxon>
        <taxon>Dikarya</taxon>
        <taxon>Ascomycota</taxon>
        <taxon>Pezizomycotina</taxon>
        <taxon>Sordariomycetes</taxon>
        <taxon>Hypocreomycetidae</taxon>
        <taxon>Hypocreales</taxon>
        <taxon>Nectriaceae</taxon>
        <taxon>Dactylonectria</taxon>
    </lineage>
</organism>
<dbReference type="InterPro" id="IPR041891">
    <property type="entry name" value="Alpha_CA_prokaryot-like"/>
</dbReference>
<evidence type="ECO:0000256" key="1">
    <source>
        <dbReference type="ARBA" id="ARBA00010718"/>
    </source>
</evidence>
<name>A0A9P9CZQ1_9HYPO</name>
<keyword evidence="3" id="KW-0479">Metal-binding</keyword>
<dbReference type="Proteomes" id="UP000738349">
    <property type="component" value="Unassembled WGS sequence"/>
</dbReference>
<dbReference type="InterPro" id="IPR001148">
    <property type="entry name" value="CA_dom"/>
</dbReference>
<dbReference type="PANTHER" id="PTHR18952">
    <property type="entry name" value="CARBONIC ANHYDRASE"/>
    <property type="match status" value="1"/>
</dbReference>